<dbReference type="InterPro" id="IPR022450">
    <property type="entry name" value="TsaD"/>
</dbReference>
<sequence>MKVLAIESTCDETAAAVVESFGGGVRVLKSVVASSVEMHEKYGGIVPEVAAREQIKSIVPVITEALGKEKVDAVAVSYGPGLMGSLLVGVETAKVLAWAWKKPLLKVNHMAAHVLTNWIVDDETTLRQSYAGQRVPVLPAVGLVVSGGHTDLILMRSLTDWEWIGGTRDDAAGEAFDKAARLLGLPYPGGPEVDKAASKVTDEEFEKYKNLFKLPRPLIHDPRLDMSFSGIKAAIARMVEGEKDLTEKKINIIAREFSEAVTEVLVKKTMLAVEKFAPKSVVLAGGVAANKKLREALRIEVEKAGIMFFVPELKYCGDNAAMVGAAAILRPEESTFDLKPEPSLQTV</sequence>
<evidence type="ECO:0000256" key="4">
    <source>
        <dbReference type="ARBA" id="ARBA00023315"/>
    </source>
</evidence>
<feature type="binding site" evidence="6">
    <location>
        <begin position="144"/>
        <end position="148"/>
    </location>
    <ligand>
        <name>substrate</name>
    </ligand>
</feature>
<dbReference type="PRINTS" id="PR00789">
    <property type="entry name" value="OSIALOPTASE"/>
</dbReference>
<keyword evidence="4 6" id="KW-0012">Acyltransferase</keyword>
<evidence type="ECO:0000256" key="1">
    <source>
        <dbReference type="ARBA" id="ARBA00022679"/>
    </source>
</evidence>
<accession>A0A0G1FGD5</accession>
<dbReference type="EMBL" id="LCFK01000014">
    <property type="protein sequence ID" value="KKS94156.1"/>
    <property type="molecule type" value="Genomic_DNA"/>
</dbReference>
<reference evidence="8 9" key="1">
    <citation type="journal article" date="2015" name="Nature">
        <title>rRNA introns, odd ribosomes, and small enigmatic genomes across a large radiation of phyla.</title>
        <authorList>
            <person name="Brown C.T."/>
            <person name="Hug L.A."/>
            <person name="Thomas B.C."/>
            <person name="Sharon I."/>
            <person name="Castelle C.J."/>
            <person name="Singh A."/>
            <person name="Wilkins M.J."/>
            <person name="Williams K.H."/>
            <person name="Banfield J.F."/>
        </authorList>
    </citation>
    <scope>NUCLEOTIDE SEQUENCE [LARGE SCALE GENOMIC DNA]</scope>
</reference>
<dbReference type="AlphaFoldDB" id="A0A0G1FGD5"/>
<feature type="domain" description="Gcp-like" evidence="7">
    <location>
        <begin position="27"/>
        <end position="324"/>
    </location>
</feature>
<comment type="catalytic activity">
    <reaction evidence="5 6">
        <text>L-threonylcarbamoyladenylate + adenosine(37) in tRNA = N(6)-L-threonylcarbamoyladenosine(37) in tRNA + AMP + H(+)</text>
        <dbReference type="Rhea" id="RHEA:37059"/>
        <dbReference type="Rhea" id="RHEA-COMP:10162"/>
        <dbReference type="Rhea" id="RHEA-COMP:10163"/>
        <dbReference type="ChEBI" id="CHEBI:15378"/>
        <dbReference type="ChEBI" id="CHEBI:73682"/>
        <dbReference type="ChEBI" id="CHEBI:74411"/>
        <dbReference type="ChEBI" id="CHEBI:74418"/>
        <dbReference type="ChEBI" id="CHEBI:456215"/>
        <dbReference type="EC" id="2.3.1.234"/>
    </reaction>
</comment>
<dbReference type="PANTHER" id="PTHR11735">
    <property type="entry name" value="TRNA N6-ADENOSINE THREONYLCARBAMOYLTRANSFERASE"/>
    <property type="match status" value="1"/>
</dbReference>
<dbReference type="Pfam" id="PF00814">
    <property type="entry name" value="TsaD"/>
    <property type="match status" value="1"/>
</dbReference>
<keyword evidence="1 6" id="KW-0808">Transferase</keyword>
<dbReference type="NCBIfam" id="TIGR00329">
    <property type="entry name" value="gcp_kae1"/>
    <property type="match status" value="1"/>
</dbReference>
<dbReference type="GO" id="GO:0005737">
    <property type="term" value="C:cytoplasm"/>
    <property type="evidence" value="ECO:0007669"/>
    <property type="project" value="UniProtKB-SubCell"/>
</dbReference>
<dbReference type="Gene3D" id="3.30.420.40">
    <property type="match status" value="2"/>
</dbReference>
<keyword evidence="6" id="KW-0408">Iron</keyword>
<proteinExistence type="inferred from homology"/>
<feature type="binding site" evidence="6">
    <location>
        <position position="194"/>
    </location>
    <ligand>
        <name>substrate</name>
    </ligand>
</feature>
<comment type="subcellular location">
    <subcellularLocation>
        <location evidence="6">Cytoplasm</location>
    </subcellularLocation>
</comment>
<keyword evidence="6" id="KW-0963">Cytoplasm</keyword>
<comment type="function">
    <text evidence="6">Required for the formation of a threonylcarbamoyl group on adenosine at position 37 (t(6)A37) in tRNAs that read codons beginning with adenine. Is involved in the transfer of the threonylcarbamoyl moiety of threonylcarbamoyl-AMP (TC-AMP) to the N6 group of A37, together with TsaE and TsaB. TsaD likely plays a direct catalytic role in this reaction.</text>
</comment>
<dbReference type="CDD" id="cd24133">
    <property type="entry name" value="ASKHA_NBD_TsaD_bac"/>
    <property type="match status" value="1"/>
</dbReference>
<gene>
    <name evidence="6" type="primary">tsaD</name>
    <name evidence="8" type="ORF">UV68_C0014G0009</name>
</gene>
<evidence type="ECO:0000313" key="9">
    <source>
        <dbReference type="Proteomes" id="UP000033980"/>
    </source>
</evidence>
<feature type="binding site" evidence="6">
    <location>
        <position position="109"/>
    </location>
    <ligand>
        <name>Fe cation</name>
        <dbReference type="ChEBI" id="CHEBI:24875"/>
    </ligand>
</feature>
<dbReference type="SUPFAM" id="SSF53067">
    <property type="entry name" value="Actin-like ATPase domain"/>
    <property type="match status" value="2"/>
</dbReference>
<evidence type="ECO:0000256" key="2">
    <source>
        <dbReference type="ARBA" id="ARBA00022694"/>
    </source>
</evidence>
<keyword evidence="2 6" id="KW-0819">tRNA processing</keyword>
<dbReference type="GO" id="GO:0061711">
    <property type="term" value="F:tRNA N(6)-L-threonylcarbamoyladenine synthase activity"/>
    <property type="evidence" value="ECO:0007669"/>
    <property type="project" value="UniProtKB-EC"/>
</dbReference>
<dbReference type="Proteomes" id="UP000033980">
    <property type="component" value="Unassembled WGS sequence"/>
</dbReference>
<dbReference type="NCBIfam" id="TIGR03723">
    <property type="entry name" value="T6A_TsaD_YgjD"/>
    <property type="match status" value="1"/>
</dbReference>
<feature type="binding site" evidence="6">
    <location>
        <position position="290"/>
    </location>
    <ligand>
        <name>substrate</name>
    </ligand>
</feature>
<evidence type="ECO:0000256" key="6">
    <source>
        <dbReference type="HAMAP-Rule" id="MF_01445"/>
    </source>
</evidence>
<feature type="binding site" evidence="6">
    <location>
        <position position="113"/>
    </location>
    <ligand>
        <name>Fe cation</name>
        <dbReference type="ChEBI" id="CHEBI:24875"/>
    </ligand>
</feature>
<dbReference type="InterPro" id="IPR043129">
    <property type="entry name" value="ATPase_NBD"/>
</dbReference>
<dbReference type="HAMAP" id="MF_01445">
    <property type="entry name" value="TsaD"/>
    <property type="match status" value="1"/>
</dbReference>
<dbReference type="InterPro" id="IPR000905">
    <property type="entry name" value="Gcp-like_dom"/>
</dbReference>
<dbReference type="GO" id="GO:0002949">
    <property type="term" value="P:tRNA threonylcarbamoyladenosine modification"/>
    <property type="evidence" value="ECO:0007669"/>
    <property type="project" value="UniProtKB-UniRule"/>
</dbReference>
<evidence type="ECO:0000313" key="8">
    <source>
        <dbReference type="EMBL" id="KKS94156.1"/>
    </source>
</evidence>
<comment type="caution">
    <text evidence="8">The sequence shown here is derived from an EMBL/GenBank/DDBJ whole genome shotgun (WGS) entry which is preliminary data.</text>
</comment>
<comment type="cofactor">
    <cofactor evidence="6">
        <name>Fe(2+)</name>
        <dbReference type="ChEBI" id="CHEBI:29033"/>
    </cofactor>
    <text evidence="6">Binds 1 Fe(2+) ion per subunit.</text>
</comment>
<comment type="similarity">
    <text evidence="6">Belongs to the KAE1 / TsaD family.</text>
</comment>
<feature type="binding site" evidence="6">
    <location>
        <position position="318"/>
    </location>
    <ligand>
        <name>Fe cation</name>
        <dbReference type="ChEBI" id="CHEBI:24875"/>
    </ligand>
</feature>
<keyword evidence="3 6" id="KW-0479">Metal-binding</keyword>
<dbReference type="FunFam" id="3.30.420.40:FF:000012">
    <property type="entry name" value="tRNA N6-adenosine threonylcarbamoyltransferase"/>
    <property type="match status" value="1"/>
</dbReference>
<feature type="binding site" evidence="6">
    <location>
        <position position="177"/>
    </location>
    <ligand>
        <name>substrate</name>
    </ligand>
</feature>
<dbReference type="GO" id="GO:0005506">
    <property type="term" value="F:iron ion binding"/>
    <property type="evidence" value="ECO:0007669"/>
    <property type="project" value="UniProtKB-UniRule"/>
</dbReference>
<evidence type="ECO:0000259" key="7">
    <source>
        <dbReference type="Pfam" id="PF00814"/>
    </source>
</evidence>
<feature type="binding site" evidence="6">
    <location>
        <position position="190"/>
    </location>
    <ligand>
        <name>substrate</name>
    </ligand>
</feature>
<evidence type="ECO:0000256" key="3">
    <source>
        <dbReference type="ARBA" id="ARBA00022723"/>
    </source>
</evidence>
<organism evidence="8 9">
    <name type="scientific">Candidatus Collierbacteria bacterium GW2011_GWC2_43_12</name>
    <dbReference type="NCBI Taxonomy" id="1618390"/>
    <lineage>
        <taxon>Bacteria</taxon>
        <taxon>Candidatus Collieribacteriota</taxon>
    </lineage>
</organism>
<dbReference type="EC" id="2.3.1.234" evidence="6"/>
<dbReference type="InterPro" id="IPR017861">
    <property type="entry name" value="KAE1/TsaD"/>
</dbReference>
<dbReference type="PANTHER" id="PTHR11735:SF6">
    <property type="entry name" value="TRNA N6-ADENOSINE THREONYLCARBAMOYLTRANSFERASE, MITOCHONDRIAL"/>
    <property type="match status" value="1"/>
</dbReference>
<dbReference type="PATRIC" id="fig|1618390.3.peg.365"/>
<evidence type="ECO:0000256" key="5">
    <source>
        <dbReference type="ARBA" id="ARBA00048117"/>
    </source>
</evidence>
<protein>
    <recommendedName>
        <fullName evidence="6">tRNA N6-adenosine threonylcarbamoyltransferase</fullName>
        <ecNumber evidence="6">2.3.1.234</ecNumber>
    </recommendedName>
    <alternativeName>
        <fullName evidence="6">N6-L-threonylcarbamoyladenine synthase</fullName>
        <shortName evidence="6">t(6)A synthase</shortName>
    </alternativeName>
    <alternativeName>
        <fullName evidence="6">t(6)A37 threonylcarbamoyladenosine biosynthesis protein TsaD</fullName>
    </alternativeName>
    <alternativeName>
        <fullName evidence="6">tRNA threonylcarbamoyladenosine biosynthesis protein TsaD</fullName>
    </alternativeName>
</protein>
<name>A0A0G1FGD5_9BACT</name>